<dbReference type="PROSITE" id="PS50005">
    <property type="entry name" value="TPR"/>
    <property type="match status" value="1"/>
</dbReference>
<feature type="chain" id="PRO_5018702166" evidence="2">
    <location>
        <begin position="19"/>
        <end position="173"/>
    </location>
</feature>
<keyword evidence="2" id="KW-0732">Signal</keyword>
<gene>
    <name evidence="3" type="ORF">EOE18_11700</name>
</gene>
<evidence type="ECO:0000313" key="4">
    <source>
        <dbReference type="Proteomes" id="UP000282837"/>
    </source>
</evidence>
<dbReference type="OrthoDB" id="8480982at2"/>
<dbReference type="EMBL" id="SACO01000008">
    <property type="protein sequence ID" value="RVU04455.1"/>
    <property type="molecule type" value="Genomic_DNA"/>
</dbReference>
<accession>A0A3S2Y667</accession>
<feature type="repeat" description="TPR" evidence="1">
    <location>
        <begin position="33"/>
        <end position="66"/>
    </location>
</feature>
<comment type="caution">
    <text evidence="3">The sequence shown here is derived from an EMBL/GenBank/DDBJ whole genome shotgun (WGS) entry which is preliminary data.</text>
</comment>
<dbReference type="Gene3D" id="1.25.40.10">
    <property type="entry name" value="Tetratricopeptide repeat domain"/>
    <property type="match status" value="1"/>
</dbReference>
<sequence>MRFAPVSLALSIALAVSASSGHSAQGDVLNPRAAALEAEGRAALTTGEVDRAIDAFEAALAVQPGSGRITLALAEAARRQGMQGKALHYYRVVLTRDPANVDAIAGEGEALAEKGALDKAKSNLAKLQGICGAQCEAATRLSAVIAKGPNPKVVSAADVAAKDVAAKAAFSTN</sequence>
<reference evidence="3 4" key="1">
    <citation type="submission" date="2019-01" db="EMBL/GenBank/DDBJ databases">
        <authorList>
            <person name="Chen W.-M."/>
        </authorList>
    </citation>
    <scope>NUCLEOTIDE SEQUENCE [LARGE SCALE GENOMIC DNA]</scope>
    <source>
        <strain evidence="3 4">FSY-9</strain>
    </source>
</reference>
<evidence type="ECO:0000313" key="3">
    <source>
        <dbReference type="EMBL" id="RVU04455.1"/>
    </source>
</evidence>
<evidence type="ECO:0000256" key="1">
    <source>
        <dbReference type="PROSITE-ProRule" id="PRU00339"/>
    </source>
</evidence>
<protein>
    <submittedName>
        <fullName evidence="3">Uncharacterized protein</fullName>
    </submittedName>
</protein>
<dbReference type="InterPro" id="IPR011990">
    <property type="entry name" value="TPR-like_helical_dom_sf"/>
</dbReference>
<dbReference type="AlphaFoldDB" id="A0A3S2Y667"/>
<dbReference type="RefSeq" id="WP_127709694.1">
    <property type="nucleotide sequence ID" value="NZ_SACO01000008.1"/>
</dbReference>
<keyword evidence="1" id="KW-0802">TPR repeat</keyword>
<evidence type="ECO:0000256" key="2">
    <source>
        <dbReference type="SAM" id="SignalP"/>
    </source>
</evidence>
<keyword evidence="4" id="KW-1185">Reference proteome</keyword>
<dbReference type="SUPFAM" id="SSF48452">
    <property type="entry name" value="TPR-like"/>
    <property type="match status" value="1"/>
</dbReference>
<dbReference type="Pfam" id="PF13432">
    <property type="entry name" value="TPR_16"/>
    <property type="match status" value="1"/>
</dbReference>
<name>A0A3S2Y667_9SPHN</name>
<proteinExistence type="predicted"/>
<organism evidence="3 4">
    <name type="scientific">Novosphingobium umbonatum</name>
    <dbReference type="NCBI Taxonomy" id="1908524"/>
    <lineage>
        <taxon>Bacteria</taxon>
        <taxon>Pseudomonadati</taxon>
        <taxon>Pseudomonadota</taxon>
        <taxon>Alphaproteobacteria</taxon>
        <taxon>Sphingomonadales</taxon>
        <taxon>Sphingomonadaceae</taxon>
        <taxon>Novosphingobium</taxon>
    </lineage>
</organism>
<dbReference type="InterPro" id="IPR019734">
    <property type="entry name" value="TPR_rpt"/>
</dbReference>
<dbReference type="SMART" id="SM00028">
    <property type="entry name" value="TPR"/>
    <property type="match status" value="2"/>
</dbReference>
<feature type="signal peptide" evidence="2">
    <location>
        <begin position="1"/>
        <end position="18"/>
    </location>
</feature>
<dbReference type="Proteomes" id="UP000282837">
    <property type="component" value="Unassembled WGS sequence"/>
</dbReference>